<gene>
    <name evidence="1" type="ORF">RHMOL_Rhmol05G0234200</name>
</gene>
<evidence type="ECO:0000313" key="1">
    <source>
        <dbReference type="EMBL" id="KAI8556205.1"/>
    </source>
</evidence>
<comment type="caution">
    <text evidence="1">The sequence shown here is derived from an EMBL/GenBank/DDBJ whole genome shotgun (WGS) entry which is preliminary data.</text>
</comment>
<dbReference type="Proteomes" id="UP001062846">
    <property type="component" value="Chromosome 5"/>
</dbReference>
<proteinExistence type="predicted"/>
<accession>A0ACC0NSC9</accession>
<evidence type="ECO:0000313" key="2">
    <source>
        <dbReference type="Proteomes" id="UP001062846"/>
    </source>
</evidence>
<name>A0ACC0NSC9_RHOML</name>
<sequence>MMGSHLCLPKSQSEECGRRREKTMAELGTDCFSALPESLVIIEILSRTSPRDVCRFSAISRGFKSVADSDNVWDRFLPSDHRKIISRSVYPVAFSTKKQLYFLLADGFVLLDGGKLSFSLDKASGKKCFMLGARELAIECGRFPVNWTWRHLPQSRFWEQANLRAAPCFDISGKIEARLLSPKTTYVVYLLFDLGPLKYGYKGLPAKASVRFEGERGDGSGDGDGDEITNIVSLAIRRFSSGSGGQFAQQRMDKWMETELGEFFNGQGNTGEVEIRLMGFEGDYRTYDLFVEGIELRPKIDS</sequence>
<organism evidence="1 2">
    <name type="scientific">Rhododendron molle</name>
    <name type="common">Chinese azalea</name>
    <name type="synonym">Azalea mollis</name>
    <dbReference type="NCBI Taxonomy" id="49168"/>
    <lineage>
        <taxon>Eukaryota</taxon>
        <taxon>Viridiplantae</taxon>
        <taxon>Streptophyta</taxon>
        <taxon>Embryophyta</taxon>
        <taxon>Tracheophyta</taxon>
        <taxon>Spermatophyta</taxon>
        <taxon>Magnoliopsida</taxon>
        <taxon>eudicotyledons</taxon>
        <taxon>Gunneridae</taxon>
        <taxon>Pentapetalae</taxon>
        <taxon>asterids</taxon>
        <taxon>Ericales</taxon>
        <taxon>Ericaceae</taxon>
        <taxon>Ericoideae</taxon>
        <taxon>Rhodoreae</taxon>
        <taxon>Rhododendron</taxon>
    </lineage>
</organism>
<protein>
    <submittedName>
        <fullName evidence="1">Uncharacterized protein</fullName>
    </submittedName>
</protein>
<keyword evidence="2" id="KW-1185">Reference proteome</keyword>
<dbReference type="EMBL" id="CM046392">
    <property type="protein sequence ID" value="KAI8556205.1"/>
    <property type="molecule type" value="Genomic_DNA"/>
</dbReference>
<reference evidence="1" key="1">
    <citation type="submission" date="2022-02" db="EMBL/GenBank/DDBJ databases">
        <title>Plant Genome Project.</title>
        <authorList>
            <person name="Zhang R.-G."/>
        </authorList>
    </citation>
    <scope>NUCLEOTIDE SEQUENCE</scope>
    <source>
        <strain evidence="1">AT1</strain>
    </source>
</reference>